<dbReference type="OrthoDB" id="1100386at2759"/>
<dbReference type="PROSITE" id="PS51257">
    <property type="entry name" value="PROKAR_LIPOPROTEIN"/>
    <property type="match status" value="1"/>
</dbReference>
<accession>Q69HN9</accession>
<dbReference type="InterPro" id="IPR032471">
    <property type="entry name" value="AGRL2-4_GAIN_subdom_A"/>
</dbReference>
<feature type="domain" description="SUEL-type lectin" evidence="7">
    <location>
        <begin position="37"/>
        <end position="126"/>
    </location>
</feature>
<evidence type="ECO:0000259" key="7">
    <source>
        <dbReference type="PROSITE" id="PS50228"/>
    </source>
</evidence>
<dbReference type="PANTHER" id="PTHR23192:SF88">
    <property type="entry name" value="ADHESION G PROTEIN-COUPLED RECEPTOR L2-LIKE"/>
    <property type="match status" value="1"/>
</dbReference>
<feature type="compositionally biased region" description="Low complexity" evidence="4">
    <location>
        <begin position="432"/>
        <end position="452"/>
    </location>
</feature>
<dbReference type="PROSITE" id="PS51132">
    <property type="entry name" value="OLF"/>
    <property type="match status" value="1"/>
</dbReference>
<comment type="subcellular location">
    <subcellularLocation>
        <location evidence="1">Secreted</location>
    </subcellularLocation>
</comment>
<reference evidence="9" key="1">
    <citation type="journal article" date="2003" name="DNA Res.">
        <title>Identification and sequence of seventy-nine new transcripts expressed in hemocytes of Ciona intestinalis, three of which may be involved in characteristic cell-cell communication.</title>
        <authorList>
            <person name="Terajima D."/>
            <person name="Yamada S."/>
            <person name="Uchino R."/>
            <person name="Ikawa S."/>
            <person name="Ikeda M."/>
            <person name="Shida K."/>
            <person name="Arai Y."/>
            <person name="Wang H.G."/>
            <person name="Satoh N."/>
            <person name="Satake M."/>
        </authorList>
    </citation>
    <scope>NUCLEOTIDE SEQUENCE</scope>
</reference>
<dbReference type="GO" id="GO:0030246">
    <property type="term" value="F:carbohydrate binding"/>
    <property type="evidence" value="ECO:0007669"/>
    <property type="project" value="InterPro"/>
</dbReference>
<dbReference type="InterPro" id="IPR011047">
    <property type="entry name" value="Quinoprotein_ADH-like_sf"/>
</dbReference>
<accession>A0A1W2W0M1</accession>
<evidence type="ECO:0000259" key="6">
    <source>
        <dbReference type="PROSITE" id="PS50227"/>
    </source>
</evidence>
<dbReference type="FunFam" id="2.60.120.740:FF:000001">
    <property type="entry name" value="Adhesion G protein-coupled receptor L2"/>
    <property type="match status" value="1"/>
</dbReference>
<dbReference type="PROSITE" id="PS50228">
    <property type="entry name" value="SUEL_LECTIN"/>
    <property type="match status" value="1"/>
</dbReference>
<dbReference type="KEGG" id="cin:494390"/>
<feature type="domain" description="Olfactomedin-like" evidence="8">
    <location>
        <begin position="131"/>
        <end position="420"/>
    </location>
</feature>
<dbReference type="Pfam" id="PF02191">
    <property type="entry name" value="OLF"/>
    <property type="match status" value="1"/>
</dbReference>
<dbReference type="PANTHER" id="PTHR23192">
    <property type="entry name" value="OLFACTOMEDIN-RELATED"/>
    <property type="match status" value="1"/>
</dbReference>
<keyword evidence="2" id="KW-0964">Secreted</keyword>
<evidence type="ECO:0000256" key="5">
    <source>
        <dbReference type="SAM" id="SignalP"/>
    </source>
</evidence>
<evidence type="ECO:0000256" key="4">
    <source>
        <dbReference type="SAM" id="MobiDB-lite"/>
    </source>
</evidence>
<dbReference type="SUPFAM" id="SSF50998">
    <property type="entry name" value="Quinoprotein alcohol dehydrogenase-like"/>
    <property type="match status" value="1"/>
</dbReference>
<dbReference type="InterPro" id="IPR001879">
    <property type="entry name" value="GPCR_2_extracellular_dom"/>
</dbReference>
<dbReference type="InterPro" id="IPR050605">
    <property type="entry name" value="Olfactomedin-like_domain"/>
</dbReference>
<feature type="signal peptide" evidence="5">
    <location>
        <begin position="1"/>
        <end position="22"/>
    </location>
</feature>
<evidence type="ECO:0000256" key="2">
    <source>
        <dbReference type="ARBA" id="ARBA00022525"/>
    </source>
</evidence>
<dbReference type="PROSITE" id="PS50227">
    <property type="entry name" value="G_PROTEIN_RECEP_F2_3"/>
    <property type="match status" value="1"/>
</dbReference>
<dbReference type="InterPro" id="IPR000922">
    <property type="entry name" value="Lectin_gal-bd_dom"/>
</dbReference>
<name>Q69HN9_CIOIN</name>
<dbReference type="Gene3D" id="4.10.1240.10">
    <property type="entry name" value="GPCR, family 2, extracellular hormone receptor domain"/>
    <property type="match status" value="1"/>
</dbReference>
<dbReference type="GeneID" id="494390"/>
<dbReference type="InterPro" id="IPR043159">
    <property type="entry name" value="Lectin_gal-bd_sf"/>
</dbReference>
<feature type="region of interest" description="Disordered" evidence="4">
    <location>
        <begin position="353"/>
        <end position="374"/>
    </location>
</feature>
<evidence type="ECO:0000256" key="3">
    <source>
        <dbReference type="PROSITE-ProRule" id="PRU00446"/>
    </source>
</evidence>
<dbReference type="InterPro" id="IPR003112">
    <property type="entry name" value="Olfac-like_dom"/>
</dbReference>
<dbReference type="InterPro" id="IPR036445">
    <property type="entry name" value="GPCR_2_extracell_dom_sf"/>
</dbReference>
<dbReference type="EMBL" id="AY261876">
    <property type="protein sequence ID" value="AAP91742.1"/>
    <property type="molecule type" value="mRNA"/>
</dbReference>
<dbReference type="Gene3D" id="2.60.120.740">
    <property type="match status" value="1"/>
</dbReference>
<dbReference type="GO" id="GO:0016020">
    <property type="term" value="C:membrane"/>
    <property type="evidence" value="ECO:0007669"/>
    <property type="project" value="InterPro"/>
</dbReference>
<evidence type="ECO:0000259" key="8">
    <source>
        <dbReference type="PROSITE" id="PS51132"/>
    </source>
</evidence>
<dbReference type="Pfam" id="PF02140">
    <property type="entry name" value="SUEL_Lectin"/>
    <property type="match status" value="1"/>
</dbReference>
<evidence type="ECO:0000256" key="1">
    <source>
        <dbReference type="ARBA" id="ARBA00004613"/>
    </source>
</evidence>
<dbReference type="CDD" id="cd22826">
    <property type="entry name" value="Gal_Rha_Lectin_LPHNs"/>
    <property type="match status" value="1"/>
</dbReference>
<dbReference type="GO" id="GO:0004930">
    <property type="term" value="F:G protein-coupled receptor activity"/>
    <property type="evidence" value="ECO:0007669"/>
    <property type="project" value="InterPro"/>
</dbReference>
<evidence type="ECO:0000313" key="9">
    <source>
        <dbReference type="EMBL" id="AAP91742.1"/>
    </source>
</evidence>
<organism evidence="9">
    <name type="scientific">Ciona intestinalis</name>
    <name type="common">Transparent sea squirt</name>
    <name type="synonym">Ascidia intestinalis</name>
    <dbReference type="NCBI Taxonomy" id="7719"/>
    <lineage>
        <taxon>Eukaryota</taxon>
        <taxon>Metazoa</taxon>
        <taxon>Chordata</taxon>
        <taxon>Tunicata</taxon>
        <taxon>Ascidiacea</taxon>
        <taxon>Phlebobranchia</taxon>
        <taxon>Cionidae</taxon>
        <taxon>Ciona</taxon>
    </lineage>
</organism>
<dbReference type="GO" id="GO:0005576">
    <property type="term" value="C:extracellular region"/>
    <property type="evidence" value="ECO:0007669"/>
    <property type="project" value="UniProtKB-SubCell"/>
</dbReference>
<keyword evidence="5" id="KW-0732">Signal</keyword>
<protein>
    <submittedName>
        <fullName evidence="9">Lectomedin 1 alpha-like</fullName>
    </submittedName>
</protein>
<sequence length="679" mass="74669">MKGKKLFISLALITLLSCTVQARLGGKLRFPIPSEMACEGYPIVLRCPGTDVIQVVAAEYGRQTADTCATTPEKMRNTACYLPEAFDIMSSKCNNQTQCKLDVSDEHFPDPCPGTFKYLHVTFSCVKYMFGCPGTLTGIASNVTMDTTMRAQKGAWTKDPIYNPHHVFYASPSQPRLQKFENMEHFVNGNRAISEYDIHYQMSGTSFVVYDGNLFFVKASSANIVKYNLHTRIRHRETALPGHTDRSTSHRNGANSIELAVDESGLWAIYTNTHNADRIVVSKINKDTLEIEKTWRTTYPKRTALHTFMICGVLYVVGSRTGEVEYMYNTNAVSGNGRFVAIGFDRNRPISPSDPVGFLRTGRDLPTTPRRTFPHPAGLLAKSRSFLNYNFTSLKYNPRDRLIYAWEATTSKAVYYKLHFGLPDPVEGDKPTTTTSTTTTTTTTTVRTTSTSEQSPFGPSVAPSKLPHNSATLAPPVVPVASCPSVSRDGITWPVTSLGQTRTMTCPDVLNEQATWTCTTEEFTMSAVWDVNGPDMNRCVTWTSSIESQLLAGTIDPSSAAENLSRGLKMSSRNGEALRTDEVTNSARLMKTAATQAGSGTTPLTRTQVRQITEGVTDAADTLLDSSNSITWKEMESSKRYKAADNVIKSVESAGFVLADSMANNYGGFQGDTAKANEP</sequence>
<feature type="domain" description="G-protein coupled receptors family 2 profile 1" evidence="6">
    <location>
        <begin position="483"/>
        <end position="539"/>
    </location>
</feature>
<dbReference type="PRINTS" id="PR01444">
    <property type="entry name" value="LATROPHILIN"/>
</dbReference>
<dbReference type="SMART" id="SM00284">
    <property type="entry name" value="OLF"/>
    <property type="match status" value="1"/>
</dbReference>
<feature type="region of interest" description="Disordered" evidence="4">
    <location>
        <begin position="426"/>
        <end position="464"/>
    </location>
</feature>
<dbReference type="InterPro" id="IPR003924">
    <property type="entry name" value="GPCR_2_latrophilin"/>
</dbReference>
<dbReference type="Pfam" id="PF16489">
    <property type="entry name" value="GAIN"/>
    <property type="match status" value="1"/>
</dbReference>
<comment type="caution">
    <text evidence="3">Lacks conserved residue(s) required for the propagation of feature annotation.</text>
</comment>
<proteinExistence type="evidence at transcript level"/>
<feature type="chain" id="PRO_5010392983" evidence="5">
    <location>
        <begin position="23"/>
        <end position="679"/>
    </location>
</feature>
<dbReference type="AlphaFoldDB" id="Q69HN9"/>